<dbReference type="Gene3D" id="3.40.50.1820">
    <property type="entry name" value="alpha/beta hydrolase"/>
    <property type="match status" value="1"/>
</dbReference>
<gene>
    <name evidence="2" type="ORF">ATEIFO6365_0001007100</name>
</gene>
<proteinExistence type="predicted"/>
<dbReference type="InterPro" id="IPR050266">
    <property type="entry name" value="AB_hydrolase_sf"/>
</dbReference>
<keyword evidence="3" id="KW-1185">Reference proteome</keyword>
<dbReference type="OrthoDB" id="10249433at2759"/>
<dbReference type="AlphaFoldDB" id="A0A5M3YKV7"/>
<dbReference type="PANTHER" id="PTHR43798">
    <property type="entry name" value="MONOACYLGLYCEROL LIPASE"/>
    <property type="match status" value="1"/>
</dbReference>
<name>A0A5M3YKV7_ASPTE</name>
<dbReference type="InterPro" id="IPR029058">
    <property type="entry name" value="AB_hydrolase_fold"/>
</dbReference>
<feature type="domain" description="AB hydrolase-1" evidence="1">
    <location>
        <begin position="50"/>
        <end position="292"/>
    </location>
</feature>
<evidence type="ECO:0000259" key="1">
    <source>
        <dbReference type="Pfam" id="PF00561"/>
    </source>
</evidence>
<dbReference type="VEuPathDB" id="FungiDB:ATEG_01060"/>
<dbReference type="PRINTS" id="PR00111">
    <property type="entry name" value="ABHYDROLASE"/>
</dbReference>
<protein>
    <submittedName>
        <fullName evidence="2">Proline iminopeptidase</fullName>
    </submittedName>
</protein>
<dbReference type="InterPro" id="IPR000073">
    <property type="entry name" value="AB_hydrolase_1"/>
</dbReference>
<comment type="caution">
    <text evidence="2">The sequence shown here is derived from an EMBL/GenBank/DDBJ whole genome shotgun (WGS) entry which is preliminary data.</text>
</comment>
<accession>A0A5M3YKV7</accession>
<dbReference type="PANTHER" id="PTHR43798:SF33">
    <property type="entry name" value="HYDROLASE, PUTATIVE (AFU_ORTHOLOGUE AFUA_2G14860)-RELATED"/>
    <property type="match status" value="1"/>
</dbReference>
<dbReference type="Proteomes" id="UP000452235">
    <property type="component" value="Unassembled WGS sequence"/>
</dbReference>
<evidence type="ECO:0000313" key="3">
    <source>
        <dbReference type="Proteomes" id="UP000452235"/>
    </source>
</evidence>
<dbReference type="EMBL" id="BLJY01000001">
    <property type="protein sequence ID" value="GFF11851.1"/>
    <property type="molecule type" value="Genomic_DNA"/>
</dbReference>
<dbReference type="GO" id="GO:0016020">
    <property type="term" value="C:membrane"/>
    <property type="evidence" value="ECO:0007669"/>
    <property type="project" value="TreeGrafter"/>
</dbReference>
<sequence length="314" mass="35409">MATAHALSPGRHQFFSPLKNLTFEYIVHAPSSPSPSPSSLITIQCPAWGLGSQYLQHGLRPLYTTHKHICLFFHPRGTGNSTRPAHPHEMTSMPHLASDLEDLRLHLGLDSFPALLGHSNGGAIALGYAEMYPRRVQRLVLLNHQLIGFEDRADLEAVARRDERYRGALETARREYASRNSDEEFARSVDALWPVYFYDPGRYVGELRAAIGPVARSRMSLWCYRGVYGSDARLERPQQMVEGLGAVRARTLIVFGADDLICGVRIAECTRLGISDARVFVYDRCGHFPWIEQKDRTMHDIVAFVEEPTTSHPW</sequence>
<dbReference type="SUPFAM" id="SSF53474">
    <property type="entry name" value="alpha/beta-Hydrolases"/>
    <property type="match status" value="1"/>
</dbReference>
<organism evidence="2 3">
    <name type="scientific">Aspergillus terreus</name>
    <dbReference type="NCBI Taxonomy" id="33178"/>
    <lineage>
        <taxon>Eukaryota</taxon>
        <taxon>Fungi</taxon>
        <taxon>Dikarya</taxon>
        <taxon>Ascomycota</taxon>
        <taxon>Pezizomycotina</taxon>
        <taxon>Eurotiomycetes</taxon>
        <taxon>Eurotiomycetidae</taxon>
        <taxon>Eurotiales</taxon>
        <taxon>Aspergillaceae</taxon>
        <taxon>Aspergillus</taxon>
        <taxon>Aspergillus subgen. Circumdati</taxon>
    </lineage>
</organism>
<evidence type="ECO:0000313" key="2">
    <source>
        <dbReference type="EMBL" id="GFF11851.1"/>
    </source>
</evidence>
<dbReference type="Pfam" id="PF00561">
    <property type="entry name" value="Abhydrolase_1"/>
    <property type="match status" value="1"/>
</dbReference>
<reference evidence="2 3" key="1">
    <citation type="submission" date="2020-01" db="EMBL/GenBank/DDBJ databases">
        <title>Aspergillus terreus IFO 6365 whole genome shotgun sequence.</title>
        <authorList>
            <person name="Kanamasa S."/>
            <person name="Takahashi H."/>
        </authorList>
    </citation>
    <scope>NUCLEOTIDE SEQUENCE [LARGE SCALE GENOMIC DNA]</scope>
    <source>
        <strain evidence="2 3">IFO 6365</strain>
    </source>
</reference>